<protein>
    <submittedName>
        <fullName evidence="1">C4-dicarboxylate ABC transporter substrate-binding protein</fullName>
    </submittedName>
</protein>
<name>A0A379VL74_SALET</name>
<evidence type="ECO:0000313" key="1">
    <source>
        <dbReference type="EMBL" id="SUH07041.1"/>
    </source>
</evidence>
<accession>A0A379VL74</accession>
<dbReference type="AlphaFoldDB" id="A0A379VL74"/>
<reference evidence="1 2" key="1">
    <citation type="submission" date="2018-06" db="EMBL/GenBank/DDBJ databases">
        <authorList>
            <consortium name="Pathogen Informatics"/>
            <person name="Doyle S."/>
        </authorList>
    </citation>
    <scope>NUCLEOTIDE SEQUENCE [LARGE SCALE GENOMIC DNA]</scope>
    <source>
        <strain evidence="1 2">NCTC8256</strain>
    </source>
</reference>
<sequence>MKAMNATVVDIDKSAFKQRVKPLFDEFRAKDAQSAKDLEYIENM</sequence>
<dbReference type="EMBL" id="UGXR01000001">
    <property type="protein sequence ID" value="SUH07041.1"/>
    <property type="molecule type" value="Genomic_DNA"/>
</dbReference>
<gene>
    <name evidence="1" type="ORF">NCTC8256_00918</name>
</gene>
<organism evidence="1 2">
    <name type="scientific">Salmonella enterica I</name>
    <dbReference type="NCBI Taxonomy" id="59201"/>
    <lineage>
        <taxon>Bacteria</taxon>
        <taxon>Pseudomonadati</taxon>
        <taxon>Pseudomonadota</taxon>
        <taxon>Gammaproteobacteria</taxon>
        <taxon>Enterobacterales</taxon>
        <taxon>Enterobacteriaceae</taxon>
        <taxon>Salmonella</taxon>
    </lineage>
</organism>
<dbReference type="Proteomes" id="UP000254346">
    <property type="component" value="Unassembled WGS sequence"/>
</dbReference>
<evidence type="ECO:0000313" key="2">
    <source>
        <dbReference type="Proteomes" id="UP000254346"/>
    </source>
</evidence>
<proteinExistence type="predicted"/>